<sequence length="1114" mass="124431">MIKRTVTKLFSFLLVATPIWIACSQEVNDVLRFTLMESQYTGILFSNDVQDEKEHNILRYANFYGGAGVGVGDFNNDGLQDLFFAGNQVSDKLYFNKGNLKFDDVTEQSGILNDGGWSTGVTVADINNDGYLDIYVSRELYDDNPKWRTNLLYLNNGDGSFTESAKKYGIANNQRTRHATFLDYDKDGFLDLFLLTQPPNPGSLSPFKGTELLKPEYSLKLYKNLDGNFEDVTKASGLDLVGFPNGVSASDINNDGWTDLYVSNDFYAPDFLLINNQNGTFTNTVDSAFNHISYFSMGVDVADINNDALLDIFVLDMVPEDNFRLKSNMSGMDRSSFWKVYNDGGHYQYMYNTLQLNNGNETFSDVAQLTGMAATDWSWSNLVADFDNDGLKDVYVTNGLLRDIRNTDADSKVAEYINKTRLDWIQKHPDGGNLKSVFDIIDLEDALSPIPSQPLKNYTFKNKGNLEFEKVIEEWGLNEESFSNGAAYADLDNDGDLDIVVNNINETAFVYRNNSEKTSNANYIRAQLMDKDNKPVFGARVTLSVGNQIQVIETTNVRGIYSTSEPYVHFGLGAHKIVDSIEIIWPNNTKSVKKNIKANKTIQFQMGQGVSYKKLQHQKAKNFQETTSSLPINHAHVENEFDDYEQQVLLPHKLSQFGPALAVADVNNDGLDDIYVGGATGKSGVLYLQTQGGEFKSSNQEFWKKEAPYEDVDALFVDINQDGHKDLFVVSGGNEYPANDLHYADRLYINDGNGAFTKGAIINAFSTSGSKVVAEDYDNDGDYDLFVGGRHLPHQYPKPTASSILQNDNGQLINVTSEVAPELLDIGMVTDALWSDYDKDGDKDLVLSGEWMPITILNNQDGRFTKETIVDLESTTGWWFSISKGDFDNDGDEDFIAGNLGLNYKYKTSPENPFDIYYNDFDGNGSSDIVLGYYNDEKHFPLRGFSCSSEQVPALKKKIQKYDLFASLELESVYGAKKLENSLHYKANTFASSYIENLGDGRFKISPLPRAAQHSNINDMLIDDFNQDGHKDVLMVGNLFVSEIETPRNDAGTGLLLLGDGQGSFKAKTNMESGFFAKGDAKKIGVIRHMNQPKILVANNNDILQSFSILKKTD</sequence>
<name>A0A316KZ60_9FLAO</name>
<gene>
    <name evidence="6" type="ORF">DKG77_01295</name>
</gene>
<evidence type="ECO:0000256" key="3">
    <source>
        <dbReference type="ARBA" id="ARBA00023180"/>
    </source>
</evidence>
<dbReference type="Pfam" id="PF13517">
    <property type="entry name" value="FG-GAP_3"/>
    <property type="match status" value="6"/>
</dbReference>
<feature type="chain" id="PRO_5016282239" description="ASPIC/UnbV domain-containing protein" evidence="4">
    <location>
        <begin position="22"/>
        <end position="1114"/>
    </location>
</feature>
<dbReference type="PANTHER" id="PTHR16026:SF0">
    <property type="entry name" value="CARTILAGE ACIDIC PROTEIN 1"/>
    <property type="match status" value="1"/>
</dbReference>
<reference evidence="6 7" key="1">
    <citation type="submission" date="2018-05" db="EMBL/GenBank/DDBJ databases">
        <title>Complete genome sequence of Flagellimonas aquimarina ECD12 isolated from seaweed Ecklonia cava.</title>
        <authorList>
            <person name="Choi S."/>
            <person name="Seong C."/>
        </authorList>
    </citation>
    <scope>NUCLEOTIDE SEQUENCE [LARGE SCALE GENOMIC DNA]</scope>
    <source>
        <strain evidence="6 7">ECD12</strain>
    </source>
</reference>
<feature type="domain" description="ASPIC/UnbV" evidence="5">
    <location>
        <begin position="537"/>
        <end position="602"/>
    </location>
</feature>
<evidence type="ECO:0000256" key="4">
    <source>
        <dbReference type="SAM" id="SignalP"/>
    </source>
</evidence>
<protein>
    <recommendedName>
        <fullName evidence="5">ASPIC/UnbV domain-containing protein</fullName>
    </recommendedName>
</protein>
<evidence type="ECO:0000313" key="6">
    <source>
        <dbReference type="EMBL" id="PWL39502.1"/>
    </source>
</evidence>
<proteinExistence type="predicted"/>
<keyword evidence="2" id="KW-0677">Repeat</keyword>
<dbReference type="EMBL" id="QGEG01000001">
    <property type="protein sequence ID" value="PWL39502.1"/>
    <property type="molecule type" value="Genomic_DNA"/>
</dbReference>
<dbReference type="PROSITE" id="PS51257">
    <property type="entry name" value="PROKAR_LIPOPROTEIN"/>
    <property type="match status" value="1"/>
</dbReference>
<dbReference type="Gene3D" id="2.130.10.130">
    <property type="entry name" value="Integrin alpha, N-terminal"/>
    <property type="match status" value="3"/>
</dbReference>
<dbReference type="InterPro" id="IPR028994">
    <property type="entry name" value="Integrin_alpha_N"/>
</dbReference>
<dbReference type="OrthoDB" id="9816120at2"/>
<dbReference type="InterPro" id="IPR013517">
    <property type="entry name" value="FG-GAP"/>
</dbReference>
<evidence type="ECO:0000256" key="2">
    <source>
        <dbReference type="ARBA" id="ARBA00022737"/>
    </source>
</evidence>
<organism evidence="6 7">
    <name type="scientific">Flagellimonas aquimarina</name>
    <dbReference type="NCBI Taxonomy" id="2201895"/>
    <lineage>
        <taxon>Bacteria</taxon>
        <taxon>Pseudomonadati</taxon>
        <taxon>Bacteroidota</taxon>
        <taxon>Flavobacteriia</taxon>
        <taxon>Flavobacteriales</taxon>
        <taxon>Flavobacteriaceae</taxon>
        <taxon>Flagellimonas</taxon>
    </lineage>
</organism>
<dbReference type="AlphaFoldDB" id="A0A316KZ60"/>
<dbReference type="PANTHER" id="PTHR16026">
    <property type="entry name" value="CARTILAGE ACIDIC PROTEIN 1"/>
    <property type="match status" value="1"/>
</dbReference>
<evidence type="ECO:0000256" key="1">
    <source>
        <dbReference type="ARBA" id="ARBA00022729"/>
    </source>
</evidence>
<feature type="signal peptide" evidence="4">
    <location>
        <begin position="1"/>
        <end position="21"/>
    </location>
</feature>
<dbReference type="InterPro" id="IPR013519">
    <property type="entry name" value="Int_alpha_beta-p"/>
</dbReference>
<comment type="caution">
    <text evidence="6">The sequence shown here is derived from an EMBL/GenBank/DDBJ whole genome shotgun (WGS) entry which is preliminary data.</text>
</comment>
<dbReference type="Proteomes" id="UP000245762">
    <property type="component" value="Unassembled WGS sequence"/>
</dbReference>
<keyword evidence="3" id="KW-0325">Glycoprotein</keyword>
<keyword evidence="1 4" id="KW-0732">Signal</keyword>
<evidence type="ECO:0000313" key="7">
    <source>
        <dbReference type="Proteomes" id="UP000245762"/>
    </source>
</evidence>
<dbReference type="SMART" id="SM00191">
    <property type="entry name" value="Int_alpha"/>
    <property type="match status" value="2"/>
</dbReference>
<dbReference type="SUPFAM" id="SSF69318">
    <property type="entry name" value="Integrin alpha N-terminal domain"/>
    <property type="match status" value="3"/>
</dbReference>
<evidence type="ECO:0000259" key="5">
    <source>
        <dbReference type="Pfam" id="PF07593"/>
    </source>
</evidence>
<keyword evidence="7" id="KW-1185">Reference proteome</keyword>
<dbReference type="Pfam" id="PF07593">
    <property type="entry name" value="UnbV_ASPIC"/>
    <property type="match status" value="1"/>
</dbReference>
<accession>A0A316KZ60</accession>
<dbReference type="InterPro" id="IPR027039">
    <property type="entry name" value="Crtac1"/>
</dbReference>
<dbReference type="InterPro" id="IPR011519">
    <property type="entry name" value="UnbV_ASPIC"/>
</dbReference>